<feature type="compositionally biased region" description="Polar residues" evidence="5">
    <location>
        <begin position="122"/>
        <end position="134"/>
    </location>
</feature>
<dbReference type="GO" id="GO:0071013">
    <property type="term" value="C:catalytic step 2 spliceosome"/>
    <property type="evidence" value="ECO:0007669"/>
    <property type="project" value="TreeGrafter"/>
</dbReference>
<keyword evidence="1 4" id="KW-0853">WD repeat</keyword>
<feature type="repeat" description="WD" evidence="4">
    <location>
        <begin position="299"/>
        <end position="340"/>
    </location>
</feature>
<feature type="region of interest" description="Disordered" evidence="5">
    <location>
        <begin position="468"/>
        <end position="489"/>
    </location>
</feature>
<name>A0A0G4IAR2_9ALVE</name>
<dbReference type="Gene3D" id="2.130.10.10">
    <property type="entry name" value="YVTN repeat-like/Quinoprotein amine dehydrogenase"/>
    <property type="match status" value="1"/>
</dbReference>
<dbReference type="EMBL" id="CDMZ01005757">
    <property type="protein sequence ID" value="CEM54127.1"/>
    <property type="molecule type" value="Genomic_DNA"/>
</dbReference>
<dbReference type="InterPro" id="IPR001680">
    <property type="entry name" value="WD40_rpt"/>
</dbReference>
<dbReference type="PROSITE" id="PS50082">
    <property type="entry name" value="WD_REPEATS_2"/>
    <property type="match status" value="5"/>
</dbReference>
<protein>
    <submittedName>
        <fullName evidence="6">Uncharacterized protein</fullName>
    </submittedName>
</protein>
<evidence type="ECO:0000256" key="3">
    <source>
        <dbReference type="ARBA" id="ARBA00025726"/>
    </source>
</evidence>
<evidence type="ECO:0000256" key="2">
    <source>
        <dbReference type="ARBA" id="ARBA00022737"/>
    </source>
</evidence>
<accession>A0A0G4IAR2</accession>
<dbReference type="GO" id="GO:0000974">
    <property type="term" value="C:Prp19 complex"/>
    <property type="evidence" value="ECO:0007669"/>
    <property type="project" value="TreeGrafter"/>
</dbReference>
<dbReference type="PANTHER" id="PTHR19923">
    <property type="entry name" value="WD40 REPEAT PROTEINPRL1/PRL2-RELATED"/>
    <property type="match status" value="1"/>
</dbReference>
<feature type="repeat" description="WD" evidence="4">
    <location>
        <begin position="434"/>
        <end position="475"/>
    </location>
</feature>
<dbReference type="AlphaFoldDB" id="A0A0G4IAR2"/>
<dbReference type="InterPro" id="IPR045241">
    <property type="entry name" value="Prp46/PLRG1-like"/>
</dbReference>
<dbReference type="SUPFAM" id="SSF50978">
    <property type="entry name" value="WD40 repeat-like"/>
    <property type="match status" value="1"/>
</dbReference>
<dbReference type="Pfam" id="PF00400">
    <property type="entry name" value="WD40"/>
    <property type="match status" value="6"/>
</dbReference>
<feature type="repeat" description="WD" evidence="4">
    <location>
        <begin position="257"/>
        <end position="298"/>
    </location>
</feature>
<dbReference type="InterPro" id="IPR036322">
    <property type="entry name" value="WD40_repeat_dom_sf"/>
</dbReference>
<dbReference type="PROSITE" id="PS50294">
    <property type="entry name" value="WD_REPEATS_REGION"/>
    <property type="match status" value="4"/>
</dbReference>
<evidence type="ECO:0000313" key="6">
    <source>
        <dbReference type="EMBL" id="CEM54127.1"/>
    </source>
</evidence>
<dbReference type="VEuPathDB" id="CryptoDB:Cvel_12526"/>
<dbReference type="PhylomeDB" id="A0A0G4IAR2"/>
<proteinExistence type="inferred from homology"/>
<feature type="repeat" description="WD" evidence="4">
    <location>
        <begin position="215"/>
        <end position="256"/>
    </location>
</feature>
<evidence type="ECO:0000256" key="1">
    <source>
        <dbReference type="ARBA" id="ARBA00022574"/>
    </source>
</evidence>
<sequence length="489" mass="54209">MSERHTGGGDLVEDVQPQSLNFLWKQVAKRTHDMFAGNHNIKPKDDLEILEKKIRFKWNDEIKHVPNREELLRKAKPATSLIGRIVDKIEDEDRATSGSQPTAKDSLSLSIYQPGQLMKPADSTSAAMQQDSRTAASASASASSSNLGQLAIRAAPHIPRPTWHPPWKLMRVISGHTGWVRCVAVDPNNEFFVSGGNDRLIKIWDLASGTLRLTLTGHINSVRGLALSTRSPYLFSCGEDNTVKCWDLEQNKVIRSYHGHLSGVYSLALHPALDVLFSGGRDSVVRVWDIRTKTQIHCLSGHSGTIMALESQSAEPQLISGAMDNTIRLWDLIGGKSRATLTHHKKSVRALSIHPTQYTFCSAAADHIKVWRCPNGNFERNVPGGGAIPNCTAIKNYGDSSILVVGADNGFLNFYDYKSGYRFQSTQSQVQPGSMEAENAIFACAFDQSQTRLITGECDKTIKIWKEDDEATEDTHPVTWRPPKDPRKM</sequence>
<evidence type="ECO:0000256" key="4">
    <source>
        <dbReference type="PROSITE-ProRule" id="PRU00221"/>
    </source>
</evidence>
<dbReference type="InterPro" id="IPR019775">
    <property type="entry name" value="WD40_repeat_CS"/>
</dbReference>
<dbReference type="SMART" id="SM00320">
    <property type="entry name" value="WD40"/>
    <property type="match status" value="7"/>
</dbReference>
<feature type="repeat" description="WD" evidence="4">
    <location>
        <begin position="173"/>
        <end position="214"/>
    </location>
</feature>
<dbReference type="PROSITE" id="PS00678">
    <property type="entry name" value="WD_REPEATS_1"/>
    <property type="match status" value="2"/>
</dbReference>
<evidence type="ECO:0000256" key="5">
    <source>
        <dbReference type="SAM" id="MobiDB-lite"/>
    </source>
</evidence>
<dbReference type="FunFam" id="2.130.10.10:FF:000012">
    <property type="entry name" value="Putative pleiotropic regulator 1"/>
    <property type="match status" value="1"/>
</dbReference>
<organism evidence="6">
    <name type="scientific">Chromera velia CCMP2878</name>
    <dbReference type="NCBI Taxonomy" id="1169474"/>
    <lineage>
        <taxon>Eukaryota</taxon>
        <taxon>Sar</taxon>
        <taxon>Alveolata</taxon>
        <taxon>Colpodellida</taxon>
        <taxon>Chromeraceae</taxon>
        <taxon>Chromera</taxon>
    </lineage>
</organism>
<dbReference type="InterPro" id="IPR015943">
    <property type="entry name" value="WD40/YVTN_repeat-like_dom_sf"/>
</dbReference>
<dbReference type="PRINTS" id="PR00320">
    <property type="entry name" value="GPROTEINBRPT"/>
</dbReference>
<comment type="similarity">
    <text evidence="3">Belongs to the WD repeat PRL1/PRL2 family.</text>
</comment>
<dbReference type="CDD" id="cd00200">
    <property type="entry name" value="WD40"/>
    <property type="match status" value="1"/>
</dbReference>
<dbReference type="GO" id="GO:0000398">
    <property type="term" value="P:mRNA splicing, via spliceosome"/>
    <property type="evidence" value="ECO:0007669"/>
    <property type="project" value="InterPro"/>
</dbReference>
<dbReference type="PANTHER" id="PTHR19923:SF0">
    <property type="entry name" value="PLEIOTROPIC REGULATOR 1"/>
    <property type="match status" value="1"/>
</dbReference>
<gene>
    <name evidence="6" type="ORF">Cvel_12526</name>
</gene>
<keyword evidence="2" id="KW-0677">Repeat</keyword>
<feature type="region of interest" description="Disordered" evidence="5">
    <location>
        <begin position="120"/>
        <end position="140"/>
    </location>
</feature>
<dbReference type="GO" id="GO:0071011">
    <property type="term" value="C:precatalytic spliceosome"/>
    <property type="evidence" value="ECO:0007669"/>
    <property type="project" value="TreeGrafter"/>
</dbReference>
<reference evidence="6" key="1">
    <citation type="submission" date="2014-11" db="EMBL/GenBank/DDBJ databases">
        <authorList>
            <person name="Otto D Thomas"/>
            <person name="Naeem Raeece"/>
        </authorList>
    </citation>
    <scope>NUCLEOTIDE SEQUENCE</scope>
</reference>
<dbReference type="InterPro" id="IPR020472">
    <property type="entry name" value="WD40_PAC1"/>
</dbReference>